<name>A0A926DSR3_9FIRM</name>
<dbReference type="GO" id="GO:0015937">
    <property type="term" value="P:coenzyme A biosynthetic process"/>
    <property type="evidence" value="ECO:0007669"/>
    <property type="project" value="UniProtKB-UniRule"/>
</dbReference>
<dbReference type="NCBIfam" id="TIGR00152">
    <property type="entry name" value="dephospho-CoA kinase"/>
    <property type="match status" value="1"/>
</dbReference>
<dbReference type="EMBL" id="JACRSQ010000006">
    <property type="protein sequence ID" value="MBC8543084.1"/>
    <property type="molecule type" value="Genomic_DNA"/>
</dbReference>
<keyword evidence="3" id="KW-0173">Coenzyme A biosynthesis</keyword>
<feature type="binding site" evidence="3">
    <location>
        <begin position="15"/>
        <end position="20"/>
    </location>
    <ligand>
        <name>ATP</name>
        <dbReference type="ChEBI" id="CHEBI:30616"/>
    </ligand>
</feature>
<keyword evidence="3 5" id="KW-0808">Transferase</keyword>
<comment type="pathway">
    <text evidence="3">Cofactor biosynthesis; coenzyme A biosynthesis; CoA from (R)-pantothenate: step 5/5.</text>
</comment>
<dbReference type="Gene3D" id="3.40.50.300">
    <property type="entry name" value="P-loop containing nucleotide triphosphate hydrolases"/>
    <property type="match status" value="1"/>
</dbReference>
<dbReference type="InterPro" id="IPR027417">
    <property type="entry name" value="P-loop_NTPase"/>
</dbReference>
<comment type="function">
    <text evidence="3">Catalyzes the phosphorylation of the 3'-hydroxyl group of dephosphocoenzyme A to form coenzyme A.</text>
</comment>
<dbReference type="GO" id="GO:0005737">
    <property type="term" value="C:cytoplasm"/>
    <property type="evidence" value="ECO:0007669"/>
    <property type="project" value="UniProtKB-SubCell"/>
</dbReference>
<accession>A0A926DSR3</accession>
<comment type="caution">
    <text evidence="5">The sequence shown here is derived from an EMBL/GenBank/DDBJ whole genome shotgun (WGS) entry which is preliminary data.</text>
</comment>
<evidence type="ECO:0000256" key="3">
    <source>
        <dbReference type="HAMAP-Rule" id="MF_00376"/>
    </source>
</evidence>
<organism evidence="5 6">
    <name type="scientific">Bianquea renquensis</name>
    <dbReference type="NCBI Taxonomy" id="2763661"/>
    <lineage>
        <taxon>Bacteria</taxon>
        <taxon>Bacillati</taxon>
        <taxon>Bacillota</taxon>
        <taxon>Clostridia</taxon>
        <taxon>Eubacteriales</taxon>
        <taxon>Bianqueaceae</taxon>
        <taxon>Bianquea</taxon>
    </lineage>
</organism>
<reference evidence="5" key="1">
    <citation type="submission" date="2020-08" db="EMBL/GenBank/DDBJ databases">
        <title>Genome public.</title>
        <authorList>
            <person name="Liu C."/>
            <person name="Sun Q."/>
        </authorList>
    </citation>
    <scope>NUCLEOTIDE SEQUENCE</scope>
    <source>
        <strain evidence="5">NSJ-32</strain>
    </source>
</reference>
<keyword evidence="3" id="KW-0963">Cytoplasm</keyword>
<keyword evidence="3 5" id="KW-0418">Kinase</keyword>
<dbReference type="SUPFAM" id="SSF52540">
    <property type="entry name" value="P-loop containing nucleoside triphosphate hydrolases"/>
    <property type="match status" value="1"/>
</dbReference>
<keyword evidence="2 3" id="KW-0067">ATP-binding</keyword>
<sequence length="212" mass="23693">MRQNKPVIGITGTIAAGKSTVSRYFRDAYRIPILDADVVGHEVLLEDGVKQELTKAFGSDILNADQKQVDRRKLGKIVFTDAKALNRLNSITHPVICIRIDEAIAKTQEAEPEAPFLLVEAIELLRSPLKDMVQEVWAVCADPQVRIRRIMKRQNLTEAEAVARVQSQWSDEEYSRRAAVVFDGGGDTPALYAQCDRVYARMMERGEGEGHG</sequence>
<dbReference type="RefSeq" id="WP_177719740.1">
    <property type="nucleotide sequence ID" value="NZ_JACRSQ010000006.1"/>
</dbReference>
<dbReference type="InterPro" id="IPR001977">
    <property type="entry name" value="Depp_CoAkinase"/>
</dbReference>
<dbReference type="AlphaFoldDB" id="A0A926DSR3"/>
<comment type="catalytic activity">
    <reaction evidence="3">
        <text>3'-dephospho-CoA + ATP = ADP + CoA + H(+)</text>
        <dbReference type="Rhea" id="RHEA:18245"/>
        <dbReference type="ChEBI" id="CHEBI:15378"/>
        <dbReference type="ChEBI" id="CHEBI:30616"/>
        <dbReference type="ChEBI" id="CHEBI:57287"/>
        <dbReference type="ChEBI" id="CHEBI:57328"/>
        <dbReference type="ChEBI" id="CHEBI:456216"/>
        <dbReference type="EC" id="2.7.1.24"/>
    </reaction>
</comment>
<dbReference type="PANTHER" id="PTHR10695:SF46">
    <property type="entry name" value="BIFUNCTIONAL COENZYME A SYNTHASE-RELATED"/>
    <property type="match status" value="1"/>
</dbReference>
<dbReference type="Pfam" id="PF01121">
    <property type="entry name" value="CoaE"/>
    <property type="match status" value="1"/>
</dbReference>
<gene>
    <name evidence="3" type="primary">coaE</name>
    <name evidence="5" type="ORF">H8730_05955</name>
</gene>
<keyword evidence="6" id="KW-1185">Reference proteome</keyword>
<evidence type="ECO:0000256" key="1">
    <source>
        <dbReference type="ARBA" id="ARBA00022741"/>
    </source>
</evidence>
<evidence type="ECO:0000256" key="4">
    <source>
        <dbReference type="NCBIfam" id="TIGR00152"/>
    </source>
</evidence>
<dbReference type="CDD" id="cd02022">
    <property type="entry name" value="DPCK"/>
    <property type="match status" value="1"/>
</dbReference>
<dbReference type="EC" id="2.7.1.24" evidence="3 4"/>
<proteinExistence type="inferred from homology"/>
<dbReference type="HAMAP" id="MF_00376">
    <property type="entry name" value="Dephospho_CoA_kinase"/>
    <property type="match status" value="1"/>
</dbReference>
<dbReference type="PROSITE" id="PS51219">
    <property type="entry name" value="DPCK"/>
    <property type="match status" value="1"/>
</dbReference>
<evidence type="ECO:0000313" key="5">
    <source>
        <dbReference type="EMBL" id="MBC8543084.1"/>
    </source>
</evidence>
<evidence type="ECO:0000256" key="2">
    <source>
        <dbReference type="ARBA" id="ARBA00022840"/>
    </source>
</evidence>
<comment type="subcellular location">
    <subcellularLocation>
        <location evidence="3">Cytoplasm</location>
    </subcellularLocation>
</comment>
<comment type="similarity">
    <text evidence="3">Belongs to the CoaE family.</text>
</comment>
<protein>
    <recommendedName>
        <fullName evidence="3 4">Dephospho-CoA kinase</fullName>
        <ecNumber evidence="3 4">2.7.1.24</ecNumber>
    </recommendedName>
    <alternativeName>
        <fullName evidence="3">Dephosphocoenzyme A kinase</fullName>
    </alternativeName>
</protein>
<keyword evidence="1 3" id="KW-0547">Nucleotide-binding</keyword>
<dbReference type="GO" id="GO:0004140">
    <property type="term" value="F:dephospho-CoA kinase activity"/>
    <property type="evidence" value="ECO:0007669"/>
    <property type="project" value="UniProtKB-UniRule"/>
</dbReference>
<dbReference type="PANTHER" id="PTHR10695">
    <property type="entry name" value="DEPHOSPHO-COA KINASE-RELATED"/>
    <property type="match status" value="1"/>
</dbReference>
<dbReference type="Proteomes" id="UP000657006">
    <property type="component" value="Unassembled WGS sequence"/>
</dbReference>
<dbReference type="GO" id="GO:0005524">
    <property type="term" value="F:ATP binding"/>
    <property type="evidence" value="ECO:0007669"/>
    <property type="project" value="UniProtKB-UniRule"/>
</dbReference>
<evidence type="ECO:0000313" key="6">
    <source>
        <dbReference type="Proteomes" id="UP000657006"/>
    </source>
</evidence>